<dbReference type="GeneID" id="115631935"/>
<sequence length="82" mass="8750">MKFLALISVLLALLGLAVGLKDPICGQPHSADGNGVARCMALIPKWTYNAADNQCVEFIYGGCGGNDNRFESQSQCEAKCKN</sequence>
<organism evidence="6 7">
    <name type="scientific">Drosophila lebanonensis</name>
    <name type="common">Fruit fly</name>
    <name type="synonym">Scaptodrosophila lebanonensis</name>
    <dbReference type="NCBI Taxonomy" id="7225"/>
    <lineage>
        <taxon>Eukaryota</taxon>
        <taxon>Metazoa</taxon>
        <taxon>Ecdysozoa</taxon>
        <taxon>Arthropoda</taxon>
        <taxon>Hexapoda</taxon>
        <taxon>Insecta</taxon>
        <taxon>Pterygota</taxon>
        <taxon>Neoptera</taxon>
        <taxon>Endopterygota</taxon>
        <taxon>Diptera</taxon>
        <taxon>Brachycera</taxon>
        <taxon>Muscomorpha</taxon>
        <taxon>Ephydroidea</taxon>
        <taxon>Drosophilidae</taxon>
        <taxon>Scaptodrosophila</taxon>
    </lineage>
</organism>
<dbReference type="FunFam" id="4.10.410.10:FF:000020">
    <property type="entry name" value="Collagen, type VI, alpha 3"/>
    <property type="match status" value="1"/>
</dbReference>
<evidence type="ECO:0000313" key="7">
    <source>
        <dbReference type="RefSeq" id="XP_030384646.1"/>
    </source>
</evidence>
<dbReference type="PROSITE" id="PS50279">
    <property type="entry name" value="BPTI_KUNITZ_2"/>
    <property type="match status" value="1"/>
</dbReference>
<evidence type="ECO:0000256" key="4">
    <source>
        <dbReference type="SAM" id="SignalP"/>
    </source>
</evidence>
<evidence type="ECO:0000313" key="6">
    <source>
        <dbReference type="Proteomes" id="UP000504634"/>
    </source>
</evidence>
<keyword evidence="2 7" id="KW-0722">Serine protease inhibitor</keyword>
<evidence type="ECO:0000259" key="5">
    <source>
        <dbReference type="PROSITE" id="PS50279"/>
    </source>
</evidence>
<dbReference type="InterPro" id="IPR050098">
    <property type="entry name" value="TFPI/VKTCI-like"/>
</dbReference>
<dbReference type="CDD" id="cd22634">
    <property type="entry name" value="Kunitz_SCI-I-like"/>
    <property type="match status" value="1"/>
</dbReference>
<dbReference type="OrthoDB" id="4473401at2759"/>
<dbReference type="GO" id="GO:0004867">
    <property type="term" value="F:serine-type endopeptidase inhibitor activity"/>
    <property type="evidence" value="ECO:0007669"/>
    <property type="project" value="UniProtKB-KW"/>
</dbReference>
<dbReference type="Proteomes" id="UP000504634">
    <property type="component" value="Unplaced"/>
</dbReference>
<dbReference type="InterPro" id="IPR020901">
    <property type="entry name" value="Prtase_inh_Kunz-CS"/>
</dbReference>
<dbReference type="InterPro" id="IPR002223">
    <property type="entry name" value="Kunitz_BPTI"/>
</dbReference>
<dbReference type="Gene3D" id="4.10.410.10">
    <property type="entry name" value="Pancreatic trypsin inhibitor Kunitz domain"/>
    <property type="match status" value="1"/>
</dbReference>
<dbReference type="PANTHER" id="PTHR10083:SF374">
    <property type="entry name" value="BPTI_KUNITZ INHIBITOR DOMAIN-CONTAINING PROTEIN"/>
    <property type="match status" value="1"/>
</dbReference>
<dbReference type="PROSITE" id="PS00280">
    <property type="entry name" value="BPTI_KUNITZ_1"/>
    <property type="match status" value="1"/>
</dbReference>
<dbReference type="SUPFAM" id="SSF57362">
    <property type="entry name" value="BPTI-like"/>
    <property type="match status" value="1"/>
</dbReference>
<proteinExistence type="predicted"/>
<dbReference type="PRINTS" id="PR00759">
    <property type="entry name" value="BASICPTASE"/>
</dbReference>
<protein>
    <submittedName>
        <fullName evidence="7">Male accessory gland serine protease inhibitor-like</fullName>
    </submittedName>
</protein>
<name>A0A6J2U815_DROLE</name>
<feature type="domain" description="BPTI/Kunitz inhibitor" evidence="5">
    <location>
        <begin position="25"/>
        <end position="80"/>
    </location>
</feature>
<dbReference type="SMART" id="SM00131">
    <property type="entry name" value="KU"/>
    <property type="match status" value="1"/>
</dbReference>
<accession>A0A6J2U815</accession>
<keyword evidence="1 7" id="KW-0646">Protease inhibitor</keyword>
<dbReference type="AlphaFoldDB" id="A0A6J2U815"/>
<evidence type="ECO:0000256" key="3">
    <source>
        <dbReference type="ARBA" id="ARBA00023157"/>
    </source>
</evidence>
<feature type="signal peptide" evidence="4">
    <location>
        <begin position="1"/>
        <end position="19"/>
    </location>
</feature>
<dbReference type="GO" id="GO:0005615">
    <property type="term" value="C:extracellular space"/>
    <property type="evidence" value="ECO:0007669"/>
    <property type="project" value="TreeGrafter"/>
</dbReference>
<keyword evidence="4" id="KW-0732">Signal</keyword>
<keyword evidence="6" id="KW-1185">Reference proteome</keyword>
<gene>
    <name evidence="7" type="primary">LOC115631935</name>
</gene>
<keyword evidence="3" id="KW-1015">Disulfide bond</keyword>
<dbReference type="RefSeq" id="XP_030384646.1">
    <property type="nucleotide sequence ID" value="XM_030528786.1"/>
</dbReference>
<dbReference type="InterPro" id="IPR036880">
    <property type="entry name" value="Kunitz_BPTI_sf"/>
</dbReference>
<dbReference type="PANTHER" id="PTHR10083">
    <property type="entry name" value="KUNITZ-TYPE PROTEASE INHIBITOR-RELATED"/>
    <property type="match status" value="1"/>
</dbReference>
<reference evidence="7" key="1">
    <citation type="submission" date="2025-08" db="UniProtKB">
        <authorList>
            <consortium name="RefSeq"/>
        </authorList>
    </citation>
    <scope>IDENTIFICATION</scope>
    <source>
        <strain evidence="7">11010-0011.00</strain>
        <tissue evidence="7">Whole body</tissue>
    </source>
</reference>
<dbReference type="Pfam" id="PF00014">
    <property type="entry name" value="Kunitz_BPTI"/>
    <property type="match status" value="1"/>
</dbReference>
<evidence type="ECO:0000256" key="1">
    <source>
        <dbReference type="ARBA" id="ARBA00022690"/>
    </source>
</evidence>
<feature type="chain" id="PRO_5026682688" evidence="4">
    <location>
        <begin position="20"/>
        <end position="82"/>
    </location>
</feature>
<evidence type="ECO:0000256" key="2">
    <source>
        <dbReference type="ARBA" id="ARBA00022900"/>
    </source>
</evidence>